<sequence length="374" mass="41040">MPLQRFIARRLGALTEPSTRIPYAWVYHEPDVFLQRTSSLSVAKKYLHRRLRLALSGQSSREVRRVSPGARVLWIYGGKASVGDAVMDMSGRALLRGREGPVDLLITSGLKAVFEGDDIFRHVYDDPASVKPGDYDVIVLQEFNYPTLRLKRKYFPSLPFACLFRFFHGPDRNQTQFSLAAVNDVFSLGLASDDLFARAKPYLRQETALPASVVGQVLPGAFLVLAMGGVEPRRTYAHWREFLQAYDIAYQPGMPDGVVLLGSGNGVDAANGLMEAKFVHLKLTSFVGQLTLREAKRVIANAALFVGADGGLMHVAHTTLTPSVTLFAKAEPPYLRLTPGCRSTPLQTDSDVSAVDATELAETVVATLASMPTR</sequence>
<dbReference type="Gene3D" id="3.40.50.2000">
    <property type="entry name" value="Glycogen Phosphorylase B"/>
    <property type="match status" value="1"/>
</dbReference>
<name>A0AAW7MK59_9BURK</name>
<evidence type="ECO:0000313" key="3">
    <source>
        <dbReference type="Proteomes" id="UP001172788"/>
    </source>
</evidence>
<evidence type="ECO:0000313" key="2">
    <source>
        <dbReference type="EMBL" id="MDN4577801.1"/>
    </source>
</evidence>
<gene>
    <name evidence="1" type="ORF">DBA34_06960</name>
    <name evidence="2" type="ORF">DBB29_06685</name>
</gene>
<dbReference type="SUPFAM" id="SSF53756">
    <property type="entry name" value="UDP-Glycosyltransferase/glycogen phosphorylase"/>
    <property type="match status" value="1"/>
</dbReference>
<dbReference type="RefSeq" id="WP_301234011.1">
    <property type="nucleotide sequence ID" value="NZ_QAIC01000033.1"/>
</dbReference>
<dbReference type="Proteomes" id="UP001172788">
    <property type="component" value="Unassembled WGS sequence"/>
</dbReference>
<comment type="caution">
    <text evidence="1">The sequence shown here is derived from an EMBL/GenBank/DDBJ whole genome shotgun (WGS) entry which is preliminary data.</text>
</comment>
<evidence type="ECO:0000313" key="1">
    <source>
        <dbReference type="EMBL" id="MDN4572996.1"/>
    </source>
</evidence>
<dbReference type="InterPro" id="IPR002201">
    <property type="entry name" value="Glyco_trans_9"/>
</dbReference>
<dbReference type="GO" id="GO:0016757">
    <property type="term" value="F:glycosyltransferase activity"/>
    <property type="evidence" value="ECO:0007669"/>
    <property type="project" value="InterPro"/>
</dbReference>
<keyword evidence="3" id="KW-1185">Reference proteome</keyword>
<accession>A0AAW7MK59</accession>
<dbReference type="EMBL" id="QAID01000034">
    <property type="protein sequence ID" value="MDN4577801.1"/>
    <property type="molecule type" value="Genomic_DNA"/>
</dbReference>
<reference evidence="1" key="1">
    <citation type="submission" date="2018-04" db="EMBL/GenBank/DDBJ databases">
        <authorList>
            <person name="Jy Z."/>
        </authorList>
    </citation>
    <scope>NUCLEOTIDE SEQUENCE</scope>
    <source>
        <strain evidence="2">AS13</strain>
        <strain evidence="1">LA18</strain>
    </source>
</reference>
<proteinExistence type="predicted"/>
<dbReference type="AlphaFoldDB" id="A0AAW7MK59"/>
<evidence type="ECO:0000313" key="4">
    <source>
        <dbReference type="Proteomes" id="UP001172791"/>
    </source>
</evidence>
<protein>
    <submittedName>
        <fullName evidence="1">Heptosyltransferase</fullName>
    </submittedName>
</protein>
<dbReference type="Proteomes" id="UP001172791">
    <property type="component" value="Unassembled WGS sequence"/>
</dbReference>
<dbReference type="EMBL" id="QAIC01000033">
    <property type="protein sequence ID" value="MDN4572996.1"/>
    <property type="molecule type" value="Genomic_DNA"/>
</dbReference>
<dbReference type="Pfam" id="PF01075">
    <property type="entry name" value="Glyco_transf_9"/>
    <property type="match status" value="1"/>
</dbReference>
<organism evidence="1 4">
    <name type="scientific">Pandoraea cepalis</name>
    <dbReference type="NCBI Taxonomy" id="2508294"/>
    <lineage>
        <taxon>Bacteria</taxon>
        <taxon>Pseudomonadati</taxon>
        <taxon>Pseudomonadota</taxon>
        <taxon>Betaproteobacteria</taxon>
        <taxon>Burkholderiales</taxon>
        <taxon>Burkholderiaceae</taxon>
        <taxon>Pandoraea</taxon>
    </lineage>
</organism>